<name>A0A7C3N7Y2_UNCW3</name>
<evidence type="ECO:0000259" key="4">
    <source>
        <dbReference type="Pfam" id="PF11967"/>
    </source>
</evidence>
<proteinExistence type="predicted"/>
<dbReference type="InterPro" id="IPR022572">
    <property type="entry name" value="DNA_rep/recomb_RecO_N"/>
</dbReference>
<comment type="caution">
    <text evidence="5">The sequence shown here is derived from an EMBL/GenBank/DDBJ whole genome shotgun (WGS) entry which is preliminary data.</text>
</comment>
<evidence type="ECO:0000256" key="3">
    <source>
        <dbReference type="ARBA" id="ARBA00023204"/>
    </source>
</evidence>
<dbReference type="Gene3D" id="2.40.50.140">
    <property type="entry name" value="Nucleic acid-binding proteins"/>
    <property type="match status" value="1"/>
</dbReference>
<evidence type="ECO:0000256" key="1">
    <source>
        <dbReference type="ARBA" id="ARBA00022763"/>
    </source>
</evidence>
<dbReference type="Pfam" id="PF11967">
    <property type="entry name" value="RecO_N"/>
    <property type="match status" value="1"/>
</dbReference>
<dbReference type="SUPFAM" id="SSF50249">
    <property type="entry name" value="Nucleic acid-binding proteins"/>
    <property type="match status" value="1"/>
</dbReference>
<feature type="domain" description="DNA replication/recombination mediator RecO N-terminal" evidence="4">
    <location>
        <begin position="7"/>
        <end position="80"/>
    </location>
</feature>
<sequence>MIKTSYIETECIVFKKSKYLESSAILEIFTPIFGCKNFLVKGIFRKNKKFHSPLEQLSVNSIQIFYKENRELNIITKAYLLFYPMGVIKDLNKFNFAVEMIRILRKQKFPTESVEKLYQLLKESLNILDKSPKSDEVYFNFLENYLVIEGYMNDRIKSENIKKMVLKERIKHYESLLERTGR</sequence>
<protein>
    <submittedName>
        <fullName evidence="5">DNA repair protein RecO</fullName>
    </submittedName>
</protein>
<evidence type="ECO:0000256" key="2">
    <source>
        <dbReference type="ARBA" id="ARBA00023172"/>
    </source>
</evidence>
<dbReference type="InterPro" id="IPR003717">
    <property type="entry name" value="RecO"/>
</dbReference>
<dbReference type="GO" id="GO:0006310">
    <property type="term" value="P:DNA recombination"/>
    <property type="evidence" value="ECO:0007669"/>
    <property type="project" value="UniProtKB-KW"/>
</dbReference>
<keyword evidence="2" id="KW-0233">DNA recombination</keyword>
<accession>A0A7C3N7Y2</accession>
<evidence type="ECO:0000313" key="5">
    <source>
        <dbReference type="EMBL" id="HFK23543.1"/>
    </source>
</evidence>
<reference evidence="5" key="1">
    <citation type="journal article" date="2020" name="mSystems">
        <title>Genome- and Community-Level Interaction Insights into Carbon Utilization and Element Cycling Functions of Hydrothermarchaeota in Hydrothermal Sediment.</title>
        <authorList>
            <person name="Zhou Z."/>
            <person name="Liu Y."/>
            <person name="Xu W."/>
            <person name="Pan J."/>
            <person name="Luo Z.H."/>
            <person name="Li M."/>
        </authorList>
    </citation>
    <scope>NUCLEOTIDE SEQUENCE [LARGE SCALE GENOMIC DNA]</scope>
    <source>
        <strain evidence="5">SpSt-464</strain>
    </source>
</reference>
<gene>
    <name evidence="5" type="primary">recO</name>
    <name evidence="5" type="ORF">ENS15_02670</name>
</gene>
<dbReference type="AlphaFoldDB" id="A0A7C3N7Y2"/>
<dbReference type="NCBIfam" id="TIGR00613">
    <property type="entry name" value="reco"/>
    <property type="match status" value="1"/>
</dbReference>
<dbReference type="EMBL" id="DSTT01000003">
    <property type="protein sequence ID" value="HFK23543.1"/>
    <property type="molecule type" value="Genomic_DNA"/>
</dbReference>
<keyword evidence="1" id="KW-0227">DNA damage</keyword>
<dbReference type="GO" id="GO:0006302">
    <property type="term" value="P:double-strand break repair"/>
    <property type="evidence" value="ECO:0007669"/>
    <property type="project" value="TreeGrafter"/>
</dbReference>
<dbReference type="PANTHER" id="PTHR33991:SF1">
    <property type="entry name" value="DNA REPAIR PROTEIN RECO"/>
    <property type="match status" value="1"/>
</dbReference>
<keyword evidence="3" id="KW-0234">DNA repair</keyword>
<dbReference type="InterPro" id="IPR012340">
    <property type="entry name" value="NA-bd_OB-fold"/>
</dbReference>
<dbReference type="PANTHER" id="PTHR33991">
    <property type="entry name" value="DNA REPAIR PROTEIN RECO"/>
    <property type="match status" value="1"/>
</dbReference>
<organism evidence="5">
    <name type="scientific">candidate division WOR-3 bacterium</name>
    <dbReference type="NCBI Taxonomy" id="2052148"/>
    <lineage>
        <taxon>Bacteria</taxon>
        <taxon>Bacteria division WOR-3</taxon>
    </lineage>
</organism>
<dbReference type="GO" id="GO:0043590">
    <property type="term" value="C:bacterial nucleoid"/>
    <property type="evidence" value="ECO:0007669"/>
    <property type="project" value="TreeGrafter"/>
</dbReference>